<dbReference type="Proteomes" id="UP000264541">
    <property type="component" value="Unassembled WGS sequence"/>
</dbReference>
<dbReference type="RefSeq" id="WP_117325101.1">
    <property type="nucleotide sequence ID" value="NZ_QVTE01000007.1"/>
</dbReference>
<dbReference type="EMBL" id="QVTE01000007">
    <property type="protein sequence ID" value="RFU71225.1"/>
    <property type="molecule type" value="Genomic_DNA"/>
</dbReference>
<organism evidence="1 2">
    <name type="scientific">Peribacillus saganii</name>
    <dbReference type="NCBI Taxonomy" id="2303992"/>
    <lineage>
        <taxon>Bacteria</taxon>
        <taxon>Bacillati</taxon>
        <taxon>Bacillota</taxon>
        <taxon>Bacilli</taxon>
        <taxon>Bacillales</taxon>
        <taxon>Bacillaceae</taxon>
        <taxon>Peribacillus</taxon>
    </lineage>
</organism>
<accession>A0A372LSN2</accession>
<evidence type="ECO:0000313" key="1">
    <source>
        <dbReference type="EMBL" id="RFU71225.1"/>
    </source>
</evidence>
<comment type="caution">
    <text evidence="1">The sequence shown here is derived from an EMBL/GenBank/DDBJ whole genome shotgun (WGS) entry which is preliminary data.</text>
</comment>
<name>A0A372LSN2_9BACI</name>
<gene>
    <name evidence="1" type="ORF">D0469_02600</name>
</gene>
<sequence>MFIRKGGLSAILGPVYPLKLRGIVMLKGDEPFMKKKDEQNLDNMVAPGIDDHEEFDKQATEEDIKKGEYTSVTTLSLDEVNPS</sequence>
<proteinExistence type="predicted"/>
<keyword evidence="2" id="KW-1185">Reference proteome</keyword>
<protein>
    <submittedName>
        <fullName evidence="1">Uncharacterized protein</fullName>
    </submittedName>
</protein>
<reference evidence="1 2" key="1">
    <citation type="submission" date="2018-08" db="EMBL/GenBank/DDBJ databases">
        <title>Bacillus chawlae sp. nov., Bacillus glennii sp. nov., and Bacillus saganii sp. nov. Isolated from the Vehicle Assembly Building at Kennedy Space Center where the Viking Spacecraft were Assembled.</title>
        <authorList>
            <person name="Seuylemezian A."/>
            <person name="Vaishampayan P."/>
        </authorList>
    </citation>
    <scope>NUCLEOTIDE SEQUENCE [LARGE SCALE GENOMIC DNA]</scope>
    <source>
        <strain evidence="1 2">V47-23a</strain>
    </source>
</reference>
<dbReference type="OrthoDB" id="2941488at2"/>
<evidence type="ECO:0000313" key="2">
    <source>
        <dbReference type="Proteomes" id="UP000264541"/>
    </source>
</evidence>
<dbReference type="AlphaFoldDB" id="A0A372LSN2"/>